<comment type="caution">
    <text evidence="2">The sequence shown here is derived from an EMBL/GenBank/DDBJ whole genome shotgun (WGS) entry which is preliminary data.</text>
</comment>
<name>A0A3E0WJ35_9GAMM</name>
<evidence type="ECO:0000313" key="2">
    <source>
        <dbReference type="EMBL" id="RFA32117.1"/>
    </source>
</evidence>
<dbReference type="InterPro" id="IPR036736">
    <property type="entry name" value="ACP-like_sf"/>
</dbReference>
<gene>
    <name evidence="2" type="ORF">CAL65_20505</name>
</gene>
<proteinExistence type="predicted"/>
<keyword evidence="3" id="KW-1185">Reference proteome</keyword>
<dbReference type="OrthoDB" id="2625323at2"/>
<accession>A0A3E0WJ35</accession>
<evidence type="ECO:0000259" key="1">
    <source>
        <dbReference type="PROSITE" id="PS50075"/>
    </source>
</evidence>
<dbReference type="PROSITE" id="PS50075">
    <property type="entry name" value="CARRIER"/>
    <property type="match status" value="1"/>
</dbReference>
<protein>
    <submittedName>
        <fullName evidence="2">Acyl carrier protein</fullName>
    </submittedName>
</protein>
<reference evidence="3" key="1">
    <citation type="submission" date="2017-05" db="EMBL/GenBank/DDBJ databases">
        <authorList>
            <person name="Sharma S."/>
            <person name="Sidhu C."/>
            <person name="Pinnaka A.K."/>
        </authorList>
    </citation>
    <scope>NUCLEOTIDE SEQUENCE [LARGE SCALE GENOMIC DNA]</scope>
    <source>
        <strain evidence="3">AK93</strain>
    </source>
</reference>
<dbReference type="Gene3D" id="1.10.1200.10">
    <property type="entry name" value="ACP-like"/>
    <property type="match status" value="1"/>
</dbReference>
<sequence>MSITEKIRQHILANYLFTDDPAALADDDSFLEQGIIDSTGIMEVIFFLEEEFGIRVDDDELIPENLDSVNRIARFVQRKRVAA</sequence>
<dbReference type="AlphaFoldDB" id="A0A3E0WJ35"/>
<dbReference type="EMBL" id="NFZW01000034">
    <property type="protein sequence ID" value="RFA32117.1"/>
    <property type="molecule type" value="Genomic_DNA"/>
</dbReference>
<dbReference type="Proteomes" id="UP000256763">
    <property type="component" value="Unassembled WGS sequence"/>
</dbReference>
<dbReference type="Pfam" id="PF00550">
    <property type="entry name" value="PP-binding"/>
    <property type="match status" value="1"/>
</dbReference>
<dbReference type="SUPFAM" id="SSF47336">
    <property type="entry name" value="ACP-like"/>
    <property type="match status" value="1"/>
</dbReference>
<evidence type="ECO:0000313" key="3">
    <source>
        <dbReference type="Proteomes" id="UP000256763"/>
    </source>
</evidence>
<feature type="domain" description="Carrier" evidence="1">
    <location>
        <begin position="2"/>
        <end position="80"/>
    </location>
</feature>
<organism evidence="2 3">
    <name type="scientific">Alkalilimnicola ehrlichii</name>
    <dbReference type="NCBI Taxonomy" id="351052"/>
    <lineage>
        <taxon>Bacteria</taxon>
        <taxon>Pseudomonadati</taxon>
        <taxon>Pseudomonadota</taxon>
        <taxon>Gammaproteobacteria</taxon>
        <taxon>Chromatiales</taxon>
        <taxon>Ectothiorhodospiraceae</taxon>
        <taxon>Alkalilimnicola</taxon>
    </lineage>
</organism>
<dbReference type="InterPro" id="IPR009081">
    <property type="entry name" value="PP-bd_ACP"/>
</dbReference>